<accession>A0AAV3XRE5</accession>
<reference evidence="1" key="1">
    <citation type="submission" date="2019-10" db="EMBL/GenBank/DDBJ databases">
        <title>Draft genome sequece of Microseira wollei NIES-4236.</title>
        <authorList>
            <person name="Yamaguchi H."/>
            <person name="Suzuki S."/>
            <person name="Kawachi M."/>
        </authorList>
    </citation>
    <scope>NUCLEOTIDE SEQUENCE</scope>
    <source>
        <strain evidence="1">NIES-4236</strain>
    </source>
</reference>
<dbReference type="EMBL" id="BLAY01000188">
    <property type="protein sequence ID" value="GET42910.1"/>
    <property type="molecule type" value="Genomic_DNA"/>
</dbReference>
<comment type="caution">
    <text evidence="1">The sequence shown here is derived from an EMBL/GenBank/DDBJ whole genome shotgun (WGS) entry which is preliminary data.</text>
</comment>
<protein>
    <submittedName>
        <fullName evidence="1">Uncharacterized protein</fullName>
    </submittedName>
</protein>
<name>A0AAV3XRE5_9CYAN</name>
<dbReference type="AlphaFoldDB" id="A0AAV3XRE5"/>
<keyword evidence="2" id="KW-1185">Reference proteome</keyword>
<evidence type="ECO:0000313" key="2">
    <source>
        <dbReference type="Proteomes" id="UP001050975"/>
    </source>
</evidence>
<sequence length="33" mass="3958">MTLSYLLDENKELKHVRITCVAFRQGKEFCLDR</sequence>
<evidence type="ECO:0000313" key="1">
    <source>
        <dbReference type="EMBL" id="GET42910.1"/>
    </source>
</evidence>
<dbReference type="Proteomes" id="UP001050975">
    <property type="component" value="Unassembled WGS sequence"/>
</dbReference>
<proteinExistence type="predicted"/>
<organism evidence="1 2">
    <name type="scientific">Microseira wollei NIES-4236</name>
    <dbReference type="NCBI Taxonomy" id="2530354"/>
    <lineage>
        <taxon>Bacteria</taxon>
        <taxon>Bacillati</taxon>
        <taxon>Cyanobacteriota</taxon>
        <taxon>Cyanophyceae</taxon>
        <taxon>Oscillatoriophycideae</taxon>
        <taxon>Aerosakkonematales</taxon>
        <taxon>Aerosakkonemataceae</taxon>
        <taxon>Microseira</taxon>
    </lineage>
</organism>
<gene>
    <name evidence="1" type="ORF">MiSe_77280</name>
</gene>